<evidence type="ECO:0000256" key="2">
    <source>
        <dbReference type="SAM" id="Phobius"/>
    </source>
</evidence>
<feature type="region of interest" description="Disordered" evidence="1">
    <location>
        <begin position="61"/>
        <end position="103"/>
    </location>
</feature>
<sequence>MLKNRTFVIGLGVGIIIGALLLELMYIGEKSEDRLARLGEDPTSEQKLYTQEEVDALLAAQEDSAEISNEVNKSPEEDATDSPAKANVQPAAPTSTPKPAVPTAKPVSVKKVLRIEHGSNLTSTASLLEKSGIIDDKTAFVNQMKKDKKLVRAGYFLFHENMTIKEAITIVTSKPLSKAEADAFESS</sequence>
<evidence type="ECO:0000313" key="4">
    <source>
        <dbReference type="Proteomes" id="UP001229346"/>
    </source>
</evidence>
<organism evidence="3 4">
    <name type="scientific">Paenibacillus harenae</name>
    <dbReference type="NCBI Taxonomy" id="306543"/>
    <lineage>
        <taxon>Bacteria</taxon>
        <taxon>Bacillati</taxon>
        <taxon>Bacillota</taxon>
        <taxon>Bacilli</taxon>
        <taxon>Bacillales</taxon>
        <taxon>Paenibacillaceae</taxon>
        <taxon>Paenibacillus</taxon>
    </lineage>
</organism>
<proteinExistence type="predicted"/>
<comment type="caution">
    <text evidence="3">The sequence shown here is derived from an EMBL/GenBank/DDBJ whole genome shotgun (WGS) entry which is preliminary data.</text>
</comment>
<reference evidence="3 4" key="1">
    <citation type="submission" date="2023-07" db="EMBL/GenBank/DDBJ databases">
        <title>Sorghum-associated microbial communities from plants grown in Nebraska, USA.</title>
        <authorList>
            <person name="Schachtman D."/>
        </authorList>
    </citation>
    <scope>NUCLEOTIDE SEQUENCE [LARGE SCALE GENOMIC DNA]</scope>
    <source>
        <strain evidence="3 4">CC482</strain>
    </source>
</reference>
<evidence type="ECO:0000313" key="3">
    <source>
        <dbReference type="EMBL" id="MDQ0113105.1"/>
    </source>
</evidence>
<dbReference type="Gene3D" id="3.30.1490.480">
    <property type="entry name" value="Endolytic murein transglycosylase"/>
    <property type="match status" value="1"/>
</dbReference>
<accession>A0ABT9U0D9</accession>
<evidence type="ECO:0008006" key="5">
    <source>
        <dbReference type="Google" id="ProtNLM"/>
    </source>
</evidence>
<keyword evidence="2" id="KW-1133">Transmembrane helix</keyword>
<dbReference type="Proteomes" id="UP001229346">
    <property type="component" value="Unassembled WGS sequence"/>
</dbReference>
<keyword evidence="2" id="KW-0812">Transmembrane</keyword>
<keyword evidence="4" id="KW-1185">Reference proteome</keyword>
<keyword evidence="2" id="KW-0472">Membrane</keyword>
<protein>
    <recommendedName>
        <fullName evidence="5">Endolytic transglycosylase MltG</fullName>
    </recommendedName>
</protein>
<name>A0ABT9U0D9_PAEHA</name>
<evidence type="ECO:0000256" key="1">
    <source>
        <dbReference type="SAM" id="MobiDB-lite"/>
    </source>
</evidence>
<dbReference type="EMBL" id="JAUSSU010000004">
    <property type="protein sequence ID" value="MDQ0113105.1"/>
    <property type="molecule type" value="Genomic_DNA"/>
</dbReference>
<feature type="transmembrane region" description="Helical" evidence="2">
    <location>
        <begin position="6"/>
        <end position="27"/>
    </location>
</feature>
<dbReference type="RefSeq" id="WP_307204066.1">
    <property type="nucleotide sequence ID" value="NZ_JAUSSU010000004.1"/>
</dbReference>
<gene>
    <name evidence="3" type="ORF">J2T15_002540</name>
</gene>